<comment type="caution">
    <text evidence="1">The sequence shown here is derived from an EMBL/GenBank/DDBJ whole genome shotgun (WGS) entry which is preliminary data.</text>
</comment>
<reference evidence="1" key="1">
    <citation type="submission" date="2021-02" db="EMBL/GenBank/DDBJ databases">
        <authorList>
            <person name="Nowell W R."/>
        </authorList>
    </citation>
    <scope>NUCLEOTIDE SEQUENCE</scope>
</reference>
<evidence type="ECO:0000313" key="2">
    <source>
        <dbReference type="Proteomes" id="UP000681720"/>
    </source>
</evidence>
<feature type="non-terminal residue" evidence="1">
    <location>
        <position position="1"/>
    </location>
</feature>
<dbReference type="AlphaFoldDB" id="A0A8S3C0V3"/>
<dbReference type="Proteomes" id="UP000681720">
    <property type="component" value="Unassembled WGS sequence"/>
</dbReference>
<organism evidence="1 2">
    <name type="scientific">Rotaria magnacalcarata</name>
    <dbReference type="NCBI Taxonomy" id="392030"/>
    <lineage>
        <taxon>Eukaryota</taxon>
        <taxon>Metazoa</taxon>
        <taxon>Spiralia</taxon>
        <taxon>Gnathifera</taxon>
        <taxon>Rotifera</taxon>
        <taxon>Eurotatoria</taxon>
        <taxon>Bdelloidea</taxon>
        <taxon>Philodinida</taxon>
        <taxon>Philodinidae</taxon>
        <taxon>Rotaria</taxon>
    </lineage>
</organism>
<gene>
    <name evidence="1" type="ORF">GIL414_LOCUS50725</name>
</gene>
<sequence>CLFAKLILSRISIKKLAHYRFGDGDRLFRGEVGDRRRVRPLSRSLEY</sequence>
<protein>
    <submittedName>
        <fullName evidence="1">Uncharacterized protein</fullName>
    </submittedName>
</protein>
<name>A0A8S3C0V3_9BILA</name>
<proteinExistence type="predicted"/>
<evidence type="ECO:0000313" key="1">
    <source>
        <dbReference type="EMBL" id="CAF4878202.1"/>
    </source>
</evidence>
<accession>A0A8S3C0V3</accession>
<dbReference type="EMBL" id="CAJOBJ010169738">
    <property type="protein sequence ID" value="CAF4878202.1"/>
    <property type="molecule type" value="Genomic_DNA"/>
</dbReference>